<dbReference type="CDD" id="cd04301">
    <property type="entry name" value="NAT_SF"/>
    <property type="match status" value="1"/>
</dbReference>
<keyword evidence="5" id="KW-1185">Reference proteome</keyword>
<feature type="domain" description="N-acetyltransferase" evidence="3">
    <location>
        <begin position="2"/>
        <end position="168"/>
    </location>
</feature>
<evidence type="ECO:0000256" key="1">
    <source>
        <dbReference type="ARBA" id="ARBA00022679"/>
    </source>
</evidence>
<dbReference type="InterPro" id="IPR000182">
    <property type="entry name" value="GNAT_dom"/>
</dbReference>
<organism evidence="4 5">
    <name type="scientific">Deinococcus cavernae</name>
    <dbReference type="NCBI Taxonomy" id="2320857"/>
    <lineage>
        <taxon>Bacteria</taxon>
        <taxon>Thermotogati</taxon>
        <taxon>Deinococcota</taxon>
        <taxon>Deinococci</taxon>
        <taxon>Deinococcales</taxon>
        <taxon>Deinococcaceae</taxon>
        <taxon>Deinococcus</taxon>
    </lineage>
</organism>
<name>A0A418V894_9DEIO</name>
<reference evidence="4 5" key="1">
    <citation type="submission" date="2018-09" db="EMBL/GenBank/DDBJ databases">
        <authorList>
            <person name="Zhu H."/>
        </authorList>
    </citation>
    <scope>NUCLEOTIDE SEQUENCE [LARGE SCALE GENOMIC DNA]</scope>
    <source>
        <strain evidence="4 5">K2S05-167</strain>
    </source>
</reference>
<comment type="caution">
    <text evidence="4">The sequence shown here is derived from an EMBL/GenBank/DDBJ whole genome shotgun (WGS) entry which is preliminary data.</text>
</comment>
<dbReference type="EMBL" id="QYUJ01000014">
    <property type="protein sequence ID" value="RJF72296.1"/>
    <property type="molecule type" value="Genomic_DNA"/>
</dbReference>
<sequence length="171" mass="18836">MIEVRILTAQDVESYRVVRHTVLNSDPVAFVTTAAEFAARDTEGIAAQISPTEEHVTFGAFLGGQLVGILSLARETRPSIRHRASIYGVGVLAEARGQGAGDALLQAAIKHAETWEGLTSLHLAVVETQHTARRLYERHGFTVWGTQPDAVQHSGQTYSEYWLWRDMKPGQ</sequence>
<dbReference type="InterPro" id="IPR050680">
    <property type="entry name" value="YpeA/RimI_acetyltransf"/>
</dbReference>
<dbReference type="Gene3D" id="3.40.630.30">
    <property type="match status" value="1"/>
</dbReference>
<keyword evidence="1 4" id="KW-0808">Transferase</keyword>
<evidence type="ECO:0000313" key="5">
    <source>
        <dbReference type="Proteomes" id="UP000286287"/>
    </source>
</evidence>
<evidence type="ECO:0000259" key="3">
    <source>
        <dbReference type="PROSITE" id="PS51186"/>
    </source>
</evidence>
<evidence type="ECO:0000313" key="4">
    <source>
        <dbReference type="EMBL" id="RJF72296.1"/>
    </source>
</evidence>
<dbReference type="Pfam" id="PF00583">
    <property type="entry name" value="Acetyltransf_1"/>
    <property type="match status" value="1"/>
</dbReference>
<evidence type="ECO:0000256" key="2">
    <source>
        <dbReference type="ARBA" id="ARBA00023315"/>
    </source>
</evidence>
<dbReference type="InterPro" id="IPR016181">
    <property type="entry name" value="Acyl_CoA_acyltransferase"/>
</dbReference>
<dbReference type="OrthoDB" id="9799092at2"/>
<proteinExistence type="predicted"/>
<protein>
    <submittedName>
        <fullName evidence="4">GNAT family N-acetyltransferase</fullName>
    </submittedName>
</protein>
<dbReference type="PANTHER" id="PTHR43420">
    <property type="entry name" value="ACETYLTRANSFERASE"/>
    <property type="match status" value="1"/>
</dbReference>
<accession>A0A418V894</accession>
<dbReference type="AlphaFoldDB" id="A0A418V894"/>
<gene>
    <name evidence="4" type="ORF">D3875_12790</name>
</gene>
<keyword evidence="2" id="KW-0012">Acyltransferase</keyword>
<dbReference type="RefSeq" id="WP_119764287.1">
    <property type="nucleotide sequence ID" value="NZ_QYUJ01000014.1"/>
</dbReference>
<dbReference type="GO" id="GO:0016747">
    <property type="term" value="F:acyltransferase activity, transferring groups other than amino-acyl groups"/>
    <property type="evidence" value="ECO:0007669"/>
    <property type="project" value="InterPro"/>
</dbReference>
<dbReference type="Proteomes" id="UP000286287">
    <property type="component" value="Unassembled WGS sequence"/>
</dbReference>
<dbReference type="PROSITE" id="PS51186">
    <property type="entry name" value="GNAT"/>
    <property type="match status" value="1"/>
</dbReference>
<dbReference type="PANTHER" id="PTHR43420:SF47">
    <property type="entry name" value="N-ACETYLTRANSFERASE DOMAIN-CONTAINING PROTEIN"/>
    <property type="match status" value="1"/>
</dbReference>
<dbReference type="SUPFAM" id="SSF55729">
    <property type="entry name" value="Acyl-CoA N-acyltransferases (Nat)"/>
    <property type="match status" value="1"/>
</dbReference>